<dbReference type="GO" id="GO:0006493">
    <property type="term" value="P:protein O-linked glycosylation"/>
    <property type="evidence" value="ECO:0007669"/>
    <property type="project" value="TreeGrafter"/>
</dbReference>
<dbReference type="GO" id="GO:0016758">
    <property type="term" value="F:hexosyltransferase activity"/>
    <property type="evidence" value="ECO:0007669"/>
    <property type="project" value="InterPro"/>
</dbReference>
<comment type="similarity">
    <text evidence="2 11">Belongs to the glycosyltransferase 31 family.</text>
</comment>
<evidence type="ECO:0000256" key="3">
    <source>
        <dbReference type="ARBA" id="ARBA00022676"/>
    </source>
</evidence>
<evidence type="ECO:0000313" key="13">
    <source>
        <dbReference type="Proteomes" id="UP000625711"/>
    </source>
</evidence>
<keyword evidence="8 11" id="KW-0333">Golgi apparatus</keyword>
<dbReference type="PANTHER" id="PTHR11214:SF376">
    <property type="entry name" value="HEXOSYLTRANSFERASE"/>
    <property type="match status" value="1"/>
</dbReference>
<dbReference type="GO" id="GO:0000139">
    <property type="term" value="C:Golgi membrane"/>
    <property type="evidence" value="ECO:0007669"/>
    <property type="project" value="UniProtKB-SubCell"/>
</dbReference>
<evidence type="ECO:0000256" key="9">
    <source>
        <dbReference type="ARBA" id="ARBA00023136"/>
    </source>
</evidence>
<evidence type="ECO:0000256" key="8">
    <source>
        <dbReference type="ARBA" id="ARBA00023034"/>
    </source>
</evidence>
<dbReference type="AlphaFoldDB" id="A0A834IFE7"/>
<dbReference type="InterPro" id="IPR002659">
    <property type="entry name" value="Glyco_trans_31"/>
</dbReference>
<dbReference type="OrthoDB" id="115198at2759"/>
<evidence type="ECO:0000256" key="2">
    <source>
        <dbReference type="ARBA" id="ARBA00008661"/>
    </source>
</evidence>
<organism evidence="12 13">
    <name type="scientific">Rhynchophorus ferrugineus</name>
    <name type="common">Red palm weevil</name>
    <name type="synonym">Curculio ferrugineus</name>
    <dbReference type="NCBI Taxonomy" id="354439"/>
    <lineage>
        <taxon>Eukaryota</taxon>
        <taxon>Metazoa</taxon>
        <taxon>Ecdysozoa</taxon>
        <taxon>Arthropoda</taxon>
        <taxon>Hexapoda</taxon>
        <taxon>Insecta</taxon>
        <taxon>Pterygota</taxon>
        <taxon>Neoptera</taxon>
        <taxon>Endopterygota</taxon>
        <taxon>Coleoptera</taxon>
        <taxon>Polyphaga</taxon>
        <taxon>Cucujiformia</taxon>
        <taxon>Curculionidae</taxon>
        <taxon>Dryophthorinae</taxon>
        <taxon>Rhynchophorus</taxon>
    </lineage>
</organism>
<evidence type="ECO:0000256" key="5">
    <source>
        <dbReference type="ARBA" id="ARBA00022692"/>
    </source>
</evidence>
<accession>A0A834IFE7</accession>
<proteinExistence type="inferred from homology"/>
<keyword evidence="10" id="KW-0325">Glycoprotein</keyword>
<dbReference type="PANTHER" id="PTHR11214">
    <property type="entry name" value="BETA-1,3-N-ACETYLGLUCOSAMINYLTRANSFERASE"/>
    <property type="match status" value="1"/>
</dbReference>
<evidence type="ECO:0000256" key="11">
    <source>
        <dbReference type="RuleBase" id="RU363063"/>
    </source>
</evidence>
<gene>
    <name evidence="12" type="ORF">GWI33_006789</name>
</gene>
<dbReference type="EC" id="2.4.1.-" evidence="11"/>
<comment type="caution">
    <text evidence="12">The sequence shown here is derived from an EMBL/GenBank/DDBJ whole genome shotgun (WGS) entry which is preliminary data.</text>
</comment>
<evidence type="ECO:0000256" key="7">
    <source>
        <dbReference type="ARBA" id="ARBA00022989"/>
    </source>
</evidence>
<keyword evidence="3 11" id="KW-0328">Glycosyltransferase</keyword>
<dbReference type="FunFam" id="3.90.550.50:FF:000001">
    <property type="entry name" value="Hexosyltransferase"/>
    <property type="match status" value="1"/>
</dbReference>
<keyword evidence="9" id="KW-0472">Membrane</keyword>
<reference evidence="12" key="1">
    <citation type="submission" date="2020-08" db="EMBL/GenBank/DDBJ databases">
        <title>Genome sequencing and assembly of the red palm weevil Rhynchophorus ferrugineus.</title>
        <authorList>
            <person name="Dias G.B."/>
            <person name="Bergman C.M."/>
            <person name="Manee M."/>
        </authorList>
    </citation>
    <scope>NUCLEOTIDE SEQUENCE</scope>
    <source>
        <strain evidence="12">AA-2017</strain>
        <tissue evidence="12">Whole larva</tissue>
    </source>
</reference>
<dbReference type="EMBL" id="JAACXV010000342">
    <property type="protein sequence ID" value="KAF7279759.1"/>
    <property type="molecule type" value="Genomic_DNA"/>
</dbReference>
<evidence type="ECO:0000256" key="4">
    <source>
        <dbReference type="ARBA" id="ARBA00022679"/>
    </source>
</evidence>
<protein>
    <recommendedName>
        <fullName evidence="11">Hexosyltransferase</fullName>
        <ecNumber evidence="11">2.4.1.-</ecNumber>
    </recommendedName>
</protein>
<evidence type="ECO:0000256" key="1">
    <source>
        <dbReference type="ARBA" id="ARBA00004323"/>
    </source>
</evidence>
<keyword evidence="7" id="KW-1133">Transmembrane helix</keyword>
<keyword evidence="5" id="KW-0812">Transmembrane</keyword>
<sequence>MKECRIRSHLLPVTLIISLFLFLIHLLLWRSTAVIRTDIDYVINTELYNYTHPMHLLSSNDYRLLVNFTFTFDQLSLRCNESTFLLVLVHSSPGNFQKRSTIRSTWGAKTGWMNIVFVTGRTENLTVRHQLKKENKLHGDILQGSFLDAYRNLTYKHVMALKYAVYHCAQAKYILKCDDDIFINIKLLKNYLSTDLSPFGIRNGLLCPVQSTASPFRTYRSKWRVSFEEYPGRKYPPYCLGYVIIYSPDVAFALYRAAQSSSTIFWIDDVHITGTMAEKSNISHTDITEWVIPYKDQMSLVNNNVYPIKPFLVSRPDLSETEIKTFWNRVQAISVPKSISSIPRDKTMRPKFI</sequence>
<comment type="subcellular location">
    <subcellularLocation>
        <location evidence="1 11">Golgi apparatus membrane</location>
        <topology evidence="1 11">Single-pass type II membrane protein</topology>
    </subcellularLocation>
</comment>
<dbReference type="Pfam" id="PF01762">
    <property type="entry name" value="Galactosyl_T"/>
    <property type="match status" value="1"/>
</dbReference>
<evidence type="ECO:0000256" key="6">
    <source>
        <dbReference type="ARBA" id="ARBA00022968"/>
    </source>
</evidence>
<dbReference type="Gene3D" id="3.90.550.50">
    <property type="match status" value="1"/>
</dbReference>
<keyword evidence="4" id="KW-0808">Transferase</keyword>
<name>A0A834IFE7_RHYFE</name>
<evidence type="ECO:0000256" key="10">
    <source>
        <dbReference type="ARBA" id="ARBA00023180"/>
    </source>
</evidence>
<keyword evidence="13" id="KW-1185">Reference proteome</keyword>
<dbReference type="Proteomes" id="UP000625711">
    <property type="component" value="Unassembled WGS sequence"/>
</dbReference>
<keyword evidence="6" id="KW-0735">Signal-anchor</keyword>
<evidence type="ECO:0000313" key="12">
    <source>
        <dbReference type="EMBL" id="KAF7279759.1"/>
    </source>
</evidence>